<organism evidence="1">
    <name type="scientific">Arundo donax</name>
    <name type="common">Giant reed</name>
    <name type="synonym">Donax arundinaceus</name>
    <dbReference type="NCBI Taxonomy" id="35708"/>
    <lineage>
        <taxon>Eukaryota</taxon>
        <taxon>Viridiplantae</taxon>
        <taxon>Streptophyta</taxon>
        <taxon>Embryophyta</taxon>
        <taxon>Tracheophyta</taxon>
        <taxon>Spermatophyta</taxon>
        <taxon>Magnoliopsida</taxon>
        <taxon>Liliopsida</taxon>
        <taxon>Poales</taxon>
        <taxon>Poaceae</taxon>
        <taxon>PACMAD clade</taxon>
        <taxon>Arundinoideae</taxon>
        <taxon>Arundineae</taxon>
        <taxon>Arundo</taxon>
    </lineage>
</organism>
<dbReference type="EMBL" id="GBRH01232126">
    <property type="protein sequence ID" value="JAD65769.1"/>
    <property type="molecule type" value="Transcribed_RNA"/>
</dbReference>
<accession>A0A0A9BP90</accession>
<protein>
    <submittedName>
        <fullName evidence="1">Uncharacterized protein</fullName>
    </submittedName>
</protein>
<reference evidence="1" key="1">
    <citation type="submission" date="2014-09" db="EMBL/GenBank/DDBJ databases">
        <authorList>
            <person name="Magalhaes I.L.F."/>
            <person name="Oliveira U."/>
            <person name="Santos F.R."/>
            <person name="Vidigal T.H.D.A."/>
            <person name="Brescovit A.D."/>
            <person name="Santos A.J."/>
        </authorList>
    </citation>
    <scope>NUCLEOTIDE SEQUENCE</scope>
    <source>
        <tissue evidence="1">Shoot tissue taken approximately 20 cm above the soil surface</tissue>
    </source>
</reference>
<evidence type="ECO:0000313" key="1">
    <source>
        <dbReference type="EMBL" id="JAD65769.1"/>
    </source>
</evidence>
<reference evidence="1" key="2">
    <citation type="journal article" date="2015" name="Data Brief">
        <title>Shoot transcriptome of the giant reed, Arundo donax.</title>
        <authorList>
            <person name="Barrero R.A."/>
            <person name="Guerrero F.D."/>
            <person name="Moolhuijzen P."/>
            <person name="Goolsby J.A."/>
            <person name="Tidwell J."/>
            <person name="Bellgard S.E."/>
            <person name="Bellgard M.I."/>
        </authorList>
    </citation>
    <scope>NUCLEOTIDE SEQUENCE</scope>
    <source>
        <tissue evidence="1">Shoot tissue taken approximately 20 cm above the soil surface</tissue>
    </source>
</reference>
<dbReference type="AlphaFoldDB" id="A0A0A9BP90"/>
<proteinExistence type="predicted"/>
<sequence>MLWKGISFSCSTGTNYKISYGVSSEELAVVPCLL</sequence>
<name>A0A0A9BP90_ARUDO</name>